<feature type="domain" description="VOC" evidence="1">
    <location>
        <begin position="1"/>
        <end position="125"/>
    </location>
</feature>
<dbReference type="EMBL" id="NAFL01000270">
    <property type="protein sequence ID" value="OSJ28274.1"/>
    <property type="molecule type" value="Genomic_DNA"/>
</dbReference>
<evidence type="ECO:0000313" key="3">
    <source>
        <dbReference type="Proteomes" id="UP000193335"/>
    </source>
</evidence>
<keyword evidence="2" id="KW-0223">Dioxygenase</keyword>
<dbReference type="Gene3D" id="3.10.180.10">
    <property type="entry name" value="2,3-Dihydroxybiphenyl 1,2-Dioxygenase, domain 1"/>
    <property type="match status" value="1"/>
</dbReference>
<dbReference type="RefSeq" id="WP_085402956.1">
    <property type="nucleotide sequence ID" value="NZ_NAFL01000270.1"/>
</dbReference>
<evidence type="ECO:0000313" key="2">
    <source>
        <dbReference type="EMBL" id="OSJ28274.1"/>
    </source>
</evidence>
<dbReference type="PANTHER" id="PTHR35006:SF2">
    <property type="entry name" value="GLYOXALASE FAMILY PROTEIN (AFU_ORTHOLOGUE AFUA_5G14830)"/>
    <property type="match status" value="1"/>
</dbReference>
<dbReference type="AlphaFoldDB" id="A0A1Y2JGW5"/>
<dbReference type="PROSITE" id="PS51819">
    <property type="entry name" value="VOC"/>
    <property type="match status" value="1"/>
</dbReference>
<dbReference type="Pfam" id="PF00903">
    <property type="entry name" value="Glyoxalase"/>
    <property type="match status" value="1"/>
</dbReference>
<keyword evidence="2" id="KW-0560">Oxidoreductase</keyword>
<organism evidence="2 3">
    <name type="scientific">Bradyrhizobium japonicum</name>
    <dbReference type="NCBI Taxonomy" id="375"/>
    <lineage>
        <taxon>Bacteria</taxon>
        <taxon>Pseudomonadati</taxon>
        <taxon>Pseudomonadota</taxon>
        <taxon>Alphaproteobacteria</taxon>
        <taxon>Hyphomicrobiales</taxon>
        <taxon>Nitrobacteraceae</taxon>
        <taxon>Bradyrhizobium</taxon>
    </lineage>
</organism>
<dbReference type="PANTHER" id="PTHR35006">
    <property type="entry name" value="GLYOXALASE FAMILY PROTEIN (AFU_ORTHOLOGUE AFUA_5G14830)"/>
    <property type="match status" value="1"/>
</dbReference>
<reference evidence="2 3" key="1">
    <citation type="submission" date="2017-03" db="EMBL/GenBank/DDBJ databases">
        <title>Whole genome sequences of fourteen strains of Bradyrhizobium canariense and one strain of Bradyrhizobium japonicum isolated from Lupinus (Papilionoideae: Genisteae) species in Algeria.</title>
        <authorList>
            <person name="Crovadore J."/>
            <person name="Chekireb D."/>
            <person name="Brachmann A."/>
            <person name="Chablais R."/>
            <person name="Cochard B."/>
            <person name="Lefort F."/>
        </authorList>
    </citation>
    <scope>NUCLEOTIDE SEQUENCE [LARGE SCALE GENOMIC DNA]</scope>
    <source>
        <strain evidence="2 3">UBMA197</strain>
    </source>
</reference>
<comment type="caution">
    <text evidence="2">The sequence shown here is derived from an EMBL/GenBank/DDBJ whole genome shotgun (WGS) entry which is preliminary data.</text>
</comment>
<dbReference type="InterPro" id="IPR037523">
    <property type="entry name" value="VOC_core"/>
</dbReference>
<dbReference type="InterPro" id="IPR004360">
    <property type="entry name" value="Glyas_Fos-R_dOase_dom"/>
</dbReference>
<sequence>MIDHLGFSVSDYERAKAFYAKALAPLDYSLIMEVTAEQTGHAPAAGFGANGKPDLWFGAEGAMNKPVHIAILAKDRATVDAFYKAAIAAGGRDNGAPGIRPHYHANYYGAFVLDPDGHNIEAVCHAPE</sequence>
<dbReference type="GO" id="GO:0051213">
    <property type="term" value="F:dioxygenase activity"/>
    <property type="evidence" value="ECO:0007669"/>
    <property type="project" value="UniProtKB-KW"/>
</dbReference>
<dbReference type="Proteomes" id="UP000193335">
    <property type="component" value="Unassembled WGS sequence"/>
</dbReference>
<dbReference type="SUPFAM" id="SSF54593">
    <property type="entry name" value="Glyoxalase/Bleomycin resistance protein/Dihydroxybiphenyl dioxygenase"/>
    <property type="match status" value="1"/>
</dbReference>
<gene>
    <name evidence="2" type="ORF">BSZ19_30515</name>
</gene>
<evidence type="ECO:0000259" key="1">
    <source>
        <dbReference type="PROSITE" id="PS51819"/>
    </source>
</evidence>
<proteinExistence type="predicted"/>
<accession>A0A1Y2JGW5</accession>
<dbReference type="CDD" id="cd07262">
    <property type="entry name" value="VOC_like"/>
    <property type="match status" value="1"/>
</dbReference>
<dbReference type="InterPro" id="IPR029068">
    <property type="entry name" value="Glyas_Bleomycin-R_OHBP_Dase"/>
</dbReference>
<name>A0A1Y2JGW5_BRAJP</name>
<protein>
    <submittedName>
        <fullName evidence="2">Glyoxalase/bleomycin resistance/extradiol dioxygenase family protein</fullName>
    </submittedName>
</protein>